<accession>A0A537K4H5</accession>
<keyword evidence="3 5" id="KW-0687">Ribonucleoprotein</keyword>
<protein>
    <recommendedName>
        <fullName evidence="4 5">Large ribosomal subunit protein bL35</fullName>
    </recommendedName>
</protein>
<dbReference type="InterPro" id="IPR018265">
    <property type="entry name" value="Ribosomal_bL35_CS"/>
</dbReference>
<dbReference type="NCBIfam" id="TIGR00001">
    <property type="entry name" value="rpmI_bact"/>
    <property type="match status" value="1"/>
</dbReference>
<dbReference type="Pfam" id="PF01632">
    <property type="entry name" value="Ribosomal_L35p"/>
    <property type="match status" value="1"/>
</dbReference>
<dbReference type="PRINTS" id="PR00064">
    <property type="entry name" value="RIBOSOMALL35"/>
</dbReference>
<organism evidence="7 8">
    <name type="scientific">Candidatus Segetimicrobium genomatis</name>
    <dbReference type="NCBI Taxonomy" id="2569760"/>
    <lineage>
        <taxon>Bacteria</taxon>
        <taxon>Bacillati</taxon>
        <taxon>Candidatus Sysuimicrobiota</taxon>
        <taxon>Candidatus Sysuimicrobiia</taxon>
        <taxon>Candidatus Sysuimicrobiales</taxon>
        <taxon>Candidatus Segetimicrobiaceae</taxon>
        <taxon>Candidatus Segetimicrobium</taxon>
    </lineage>
</organism>
<evidence type="ECO:0000256" key="4">
    <source>
        <dbReference type="ARBA" id="ARBA00071664"/>
    </source>
</evidence>
<dbReference type="GO" id="GO:0022625">
    <property type="term" value="C:cytosolic large ribosomal subunit"/>
    <property type="evidence" value="ECO:0007669"/>
    <property type="project" value="TreeGrafter"/>
</dbReference>
<dbReference type="InterPro" id="IPR037229">
    <property type="entry name" value="Ribosomal_bL35_sf"/>
</dbReference>
<name>A0A537K4H5_9BACT</name>
<evidence type="ECO:0000256" key="6">
    <source>
        <dbReference type="RuleBase" id="RU000568"/>
    </source>
</evidence>
<dbReference type="InterPro" id="IPR021137">
    <property type="entry name" value="Ribosomal_bL35-like"/>
</dbReference>
<keyword evidence="2 5" id="KW-0689">Ribosomal protein</keyword>
<dbReference type="EMBL" id="VBAK01000108">
    <property type="protein sequence ID" value="TMI90668.1"/>
    <property type="molecule type" value="Genomic_DNA"/>
</dbReference>
<evidence type="ECO:0000313" key="7">
    <source>
        <dbReference type="EMBL" id="TMI90668.1"/>
    </source>
</evidence>
<gene>
    <name evidence="5 7" type="primary">rpmI</name>
    <name evidence="7" type="ORF">E6H00_06450</name>
</gene>
<evidence type="ECO:0000256" key="3">
    <source>
        <dbReference type="ARBA" id="ARBA00023274"/>
    </source>
</evidence>
<dbReference type="PANTHER" id="PTHR33343:SF1">
    <property type="entry name" value="LARGE RIBOSOMAL SUBUNIT PROTEIN BL35M"/>
    <property type="match status" value="1"/>
</dbReference>
<dbReference type="SUPFAM" id="SSF143034">
    <property type="entry name" value="L35p-like"/>
    <property type="match status" value="1"/>
</dbReference>
<evidence type="ECO:0000256" key="1">
    <source>
        <dbReference type="ARBA" id="ARBA00006598"/>
    </source>
</evidence>
<evidence type="ECO:0000256" key="5">
    <source>
        <dbReference type="HAMAP-Rule" id="MF_00514"/>
    </source>
</evidence>
<dbReference type="AlphaFoldDB" id="A0A537K4H5"/>
<sequence length="65" mass="7423">MGKLKTHQGSAKRIRVTGRKRLLRGRQLGGHLMVHKSAKRKRSLRQNPAVEAVDIARIGRLLPYR</sequence>
<dbReference type="FunFam" id="4.10.410.60:FF:000001">
    <property type="entry name" value="50S ribosomal protein L35"/>
    <property type="match status" value="1"/>
</dbReference>
<dbReference type="GO" id="GO:0003735">
    <property type="term" value="F:structural constituent of ribosome"/>
    <property type="evidence" value="ECO:0007669"/>
    <property type="project" value="InterPro"/>
</dbReference>
<dbReference type="Gene3D" id="4.10.410.60">
    <property type="match status" value="1"/>
</dbReference>
<dbReference type="HAMAP" id="MF_00514">
    <property type="entry name" value="Ribosomal_bL35"/>
    <property type="match status" value="1"/>
</dbReference>
<dbReference type="PANTHER" id="PTHR33343">
    <property type="entry name" value="54S RIBOSOMAL PROTEIN BL35M"/>
    <property type="match status" value="1"/>
</dbReference>
<reference evidence="7 8" key="1">
    <citation type="journal article" date="2019" name="Nat. Microbiol.">
        <title>Mediterranean grassland soil C-N compound turnover is dependent on rainfall and depth, and is mediated by genomically divergent microorganisms.</title>
        <authorList>
            <person name="Diamond S."/>
            <person name="Andeer P.F."/>
            <person name="Li Z."/>
            <person name="Crits-Christoph A."/>
            <person name="Burstein D."/>
            <person name="Anantharaman K."/>
            <person name="Lane K.R."/>
            <person name="Thomas B.C."/>
            <person name="Pan C."/>
            <person name="Northen T.R."/>
            <person name="Banfield J.F."/>
        </authorList>
    </citation>
    <scope>NUCLEOTIDE SEQUENCE [LARGE SCALE GENOMIC DNA]</scope>
    <source>
        <strain evidence="7">NP_3</strain>
    </source>
</reference>
<comment type="caution">
    <text evidence="7">The sequence shown here is derived from an EMBL/GenBank/DDBJ whole genome shotgun (WGS) entry which is preliminary data.</text>
</comment>
<evidence type="ECO:0000313" key="8">
    <source>
        <dbReference type="Proteomes" id="UP000318509"/>
    </source>
</evidence>
<dbReference type="PROSITE" id="PS00936">
    <property type="entry name" value="RIBOSOMAL_L35"/>
    <property type="match status" value="1"/>
</dbReference>
<proteinExistence type="inferred from homology"/>
<dbReference type="GO" id="GO:0006412">
    <property type="term" value="P:translation"/>
    <property type="evidence" value="ECO:0007669"/>
    <property type="project" value="UniProtKB-UniRule"/>
</dbReference>
<evidence type="ECO:0000256" key="2">
    <source>
        <dbReference type="ARBA" id="ARBA00022980"/>
    </source>
</evidence>
<dbReference type="Proteomes" id="UP000318509">
    <property type="component" value="Unassembled WGS sequence"/>
</dbReference>
<comment type="similarity">
    <text evidence="1 5 6">Belongs to the bacterial ribosomal protein bL35 family.</text>
</comment>
<dbReference type="InterPro" id="IPR001706">
    <property type="entry name" value="Ribosomal_bL35"/>
</dbReference>